<comment type="caution">
    <text evidence="2">The sequence shown here is derived from an EMBL/GenBank/DDBJ whole genome shotgun (WGS) entry which is preliminary data.</text>
</comment>
<dbReference type="AlphaFoldDB" id="A0A9P7SEB8"/>
<sequence length="167" mass="18398">MPVYEEPLRAFRSITQGWLSAAIDCCLRTCFSETRKALKDLSMEVPLERLNAEDLFMEFSRSAGDDQTAHRPSDELDYEVGSSESSRGSSSVTARFVTIEASPEFAWNDDPQPVRLATRRADLCATVEDADDEDESEPPETIKGSLQLADAPTLESVAQGPRVHSGL</sequence>
<feature type="region of interest" description="Disordered" evidence="1">
    <location>
        <begin position="62"/>
        <end position="92"/>
    </location>
</feature>
<gene>
    <name evidence="2" type="ORF">E4U60_005181</name>
</gene>
<organism evidence="2 3">
    <name type="scientific">Claviceps pazoutovae</name>
    <dbReference type="NCBI Taxonomy" id="1649127"/>
    <lineage>
        <taxon>Eukaryota</taxon>
        <taxon>Fungi</taxon>
        <taxon>Dikarya</taxon>
        <taxon>Ascomycota</taxon>
        <taxon>Pezizomycotina</taxon>
        <taxon>Sordariomycetes</taxon>
        <taxon>Hypocreomycetidae</taxon>
        <taxon>Hypocreales</taxon>
        <taxon>Clavicipitaceae</taxon>
        <taxon>Claviceps</taxon>
    </lineage>
</organism>
<feature type="compositionally biased region" description="Acidic residues" evidence="1">
    <location>
        <begin position="128"/>
        <end position="138"/>
    </location>
</feature>
<accession>A0A9P7SEB8</accession>
<evidence type="ECO:0000313" key="2">
    <source>
        <dbReference type="EMBL" id="KAG5932496.1"/>
    </source>
</evidence>
<feature type="region of interest" description="Disordered" evidence="1">
    <location>
        <begin position="127"/>
        <end position="167"/>
    </location>
</feature>
<dbReference type="OrthoDB" id="10502315at2759"/>
<dbReference type="EMBL" id="SRPO01000445">
    <property type="protein sequence ID" value="KAG5932496.1"/>
    <property type="molecule type" value="Genomic_DNA"/>
</dbReference>
<keyword evidence="3" id="KW-1185">Reference proteome</keyword>
<protein>
    <submittedName>
        <fullName evidence="2">Uncharacterized protein</fullName>
    </submittedName>
</protein>
<name>A0A9P7SEB8_9HYPO</name>
<evidence type="ECO:0000256" key="1">
    <source>
        <dbReference type="SAM" id="MobiDB-lite"/>
    </source>
</evidence>
<dbReference type="Proteomes" id="UP000706124">
    <property type="component" value="Unassembled WGS sequence"/>
</dbReference>
<evidence type="ECO:0000313" key="3">
    <source>
        <dbReference type="Proteomes" id="UP000706124"/>
    </source>
</evidence>
<proteinExistence type="predicted"/>
<feature type="compositionally biased region" description="Basic and acidic residues" evidence="1">
    <location>
        <begin position="63"/>
        <end position="74"/>
    </location>
</feature>
<reference evidence="2 3" key="1">
    <citation type="journal article" date="2020" name="bioRxiv">
        <title>Whole genome comparisons of ergot fungi reveals the divergence and evolution of species within the genus Claviceps are the result of varying mechanisms driving genome evolution and host range expansion.</title>
        <authorList>
            <person name="Wyka S.A."/>
            <person name="Mondo S.J."/>
            <person name="Liu M."/>
            <person name="Dettman J."/>
            <person name="Nalam V."/>
            <person name="Broders K.D."/>
        </authorList>
    </citation>
    <scope>NUCLEOTIDE SEQUENCE [LARGE SCALE GENOMIC DNA]</scope>
    <source>
        <strain evidence="2 3">CCC 1485</strain>
    </source>
</reference>
<feature type="compositionally biased region" description="Low complexity" evidence="1">
    <location>
        <begin position="79"/>
        <end position="92"/>
    </location>
</feature>